<name>A0ABP7KSR0_9MICO</name>
<dbReference type="SUPFAM" id="SSF52096">
    <property type="entry name" value="ClpP/crotonase"/>
    <property type="match status" value="1"/>
</dbReference>
<dbReference type="PANTHER" id="PTHR43684:SF4">
    <property type="entry name" value="ENOYL-COA HYDRATASE_ISOMERASE FAMILY PROTEIN (AFU_ORTHOLOGUE AFUA_1G01890)"/>
    <property type="match status" value="1"/>
</dbReference>
<dbReference type="PANTHER" id="PTHR43684">
    <property type="match status" value="1"/>
</dbReference>
<dbReference type="Pfam" id="PF00378">
    <property type="entry name" value="ECH_1"/>
    <property type="match status" value="1"/>
</dbReference>
<accession>A0ABP7KSR0</accession>
<dbReference type="InterPro" id="IPR051053">
    <property type="entry name" value="ECH/Chromodomain_protein"/>
</dbReference>
<dbReference type="InterPro" id="IPR001753">
    <property type="entry name" value="Enoyl-CoA_hydra/iso"/>
</dbReference>
<reference evidence="3" key="1">
    <citation type="journal article" date="2019" name="Int. J. Syst. Evol. Microbiol.">
        <title>The Global Catalogue of Microorganisms (GCM) 10K type strain sequencing project: providing services to taxonomists for standard genome sequencing and annotation.</title>
        <authorList>
            <consortium name="The Broad Institute Genomics Platform"/>
            <consortium name="The Broad Institute Genome Sequencing Center for Infectious Disease"/>
            <person name="Wu L."/>
            <person name="Ma J."/>
        </authorList>
    </citation>
    <scope>NUCLEOTIDE SEQUENCE [LARGE SCALE GENOMIC DNA]</scope>
    <source>
        <strain evidence="3">JCM 17021</strain>
    </source>
</reference>
<dbReference type="NCBIfam" id="NF006109">
    <property type="entry name" value="PRK08260.1"/>
    <property type="match status" value="1"/>
</dbReference>
<evidence type="ECO:0000313" key="3">
    <source>
        <dbReference type="Proteomes" id="UP001501803"/>
    </source>
</evidence>
<dbReference type="Gene3D" id="1.10.12.10">
    <property type="entry name" value="Lyase 2-enoyl-coa Hydratase, Chain A, domain 2"/>
    <property type="match status" value="1"/>
</dbReference>
<proteinExistence type="inferred from homology"/>
<organism evidence="2 3">
    <name type="scientific">Leifsonia kafniensis</name>
    <dbReference type="NCBI Taxonomy" id="475957"/>
    <lineage>
        <taxon>Bacteria</taxon>
        <taxon>Bacillati</taxon>
        <taxon>Actinomycetota</taxon>
        <taxon>Actinomycetes</taxon>
        <taxon>Micrococcales</taxon>
        <taxon>Microbacteriaceae</taxon>
        <taxon>Leifsonia</taxon>
    </lineage>
</organism>
<keyword evidence="3" id="KW-1185">Reference proteome</keyword>
<dbReference type="InterPro" id="IPR029045">
    <property type="entry name" value="ClpP/crotonase-like_dom_sf"/>
</dbReference>
<evidence type="ECO:0000256" key="1">
    <source>
        <dbReference type="ARBA" id="ARBA00005254"/>
    </source>
</evidence>
<dbReference type="EMBL" id="BAABCN010000010">
    <property type="protein sequence ID" value="GAA3886084.1"/>
    <property type="molecule type" value="Genomic_DNA"/>
</dbReference>
<protein>
    <submittedName>
        <fullName evidence="2">Crotonase/enoyl-CoA hydratase family protein</fullName>
    </submittedName>
</protein>
<gene>
    <name evidence="2" type="ORF">GCM10022381_30270</name>
</gene>
<dbReference type="CDD" id="cd06558">
    <property type="entry name" value="crotonase-like"/>
    <property type="match status" value="1"/>
</dbReference>
<comment type="caution">
    <text evidence="2">The sequence shown here is derived from an EMBL/GenBank/DDBJ whole genome shotgun (WGS) entry which is preliminary data.</text>
</comment>
<sequence>MTSSNSSEISFETVTWHVDDDGIALLTLSRPDALNAFNVTMARELEHVFLTSAREDSVRAVIVTGEGRGFCAGMDLAVDGNVFGLDESLDPTPEEFQAAYDQGPFHDGLRDTGGRVTLAIQSLPKPVIAAINGPAVGIGATMTLSMDIRLASTSARIGFVFGRLGIVPEACSTWFLPRLVGLSTAMEWVYSACILKPEEVLRAGLVRSIHEPDDLLPVAYALAQEFVRGRSAVALGLSKQLLLHGAGATDPLAAHLAESLAMFRTSMGDGKEGVAAFLEKRDPVFQGRASEIAPIIPSRSLAGQRTDDGTNA</sequence>
<comment type="similarity">
    <text evidence="1">Belongs to the enoyl-CoA hydratase/isomerase family.</text>
</comment>
<dbReference type="Proteomes" id="UP001501803">
    <property type="component" value="Unassembled WGS sequence"/>
</dbReference>
<evidence type="ECO:0000313" key="2">
    <source>
        <dbReference type="EMBL" id="GAA3886084.1"/>
    </source>
</evidence>
<dbReference type="Gene3D" id="3.90.226.10">
    <property type="entry name" value="2-enoyl-CoA Hydratase, Chain A, domain 1"/>
    <property type="match status" value="1"/>
</dbReference>
<dbReference type="InterPro" id="IPR014748">
    <property type="entry name" value="Enoyl-CoA_hydra_C"/>
</dbReference>